<dbReference type="PROSITE" id="PS50850">
    <property type="entry name" value="MFS"/>
    <property type="match status" value="1"/>
</dbReference>
<keyword evidence="5 6" id="KW-0472">Membrane</keyword>
<dbReference type="PANTHER" id="PTHR42718">
    <property type="entry name" value="MAJOR FACILITATOR SUPERFAMILY MULTIDRUG TRANSPORTER MFSC"/>
    <property type="match status" value="1"/>
</dbReference>
<feature type="transmembrane region" description="Helical" evidence="6">
    <location>
        <begin position="115"/>
        <end position="135"/>
    </location>
</feature>
<feature type="transmembrane region" description="Helical" evidence="6">
    <location>
        <begin position="173"/>
        <end position="193"/>
    </location>
</feature>
<feature type="domain" description="Major facilitator superfamily (MFS) profile" evidence="7">
    <location>
        <begin position="20"/>
        <end position="475"/>
    </location>
</feature>
<evidence type="ECO:0000256" key="1">
    <source>
        <dbReference type="ARBA" id="ARBA00004651"/>
    </source>
</evidence>
<keyword evidence="3 6" id="KW-0812">Transmembrane</keyword>
<feature type="transmembrane region" description="Helical" evidence="6">
    <location>
        <begin position="86"/>
        <end position="109"/>
    </location>
</feature>
<dbReference type="Proteomes" id="UP001500767">
    <property type="component" value="Unassembled WGS sequence"/>
</dbReference>
<evidence type="ECO:0000256" key="2">
    <source>
        <dbReference type="ARBA" id="ARBA00022448"/>
    </source>
</evidence>
<feature type="transmembrane region" description="Helical" evidence="6">
    <location>
        <begin position="376"/>
        <end position="399"/>
    </location>
</feature>
<feature type="transmembrane region" description="Helical" evidence="6">
    <location>
        <begin position="213"/>
        <end position="233"/>
    </location>
</feature>
<keyword evidence="4 6" id="KW-1133">Transmembrane helix</keyword>
<reference evidence="9" key="1">
    <citation type="journal article" date="2019" name="Int. J. Syst. Evol. Microbiol.">
        <title>The Global Catalogue of Microorganisms (GCM) 10K type strain sequencing project: providing services to taxonomists for standard genome sequencing and annotation.</title>
        <authorList>
            <consortium name="The Broad Institute Genomics Platform"/>
            <consortium name="The Broad Institute Genome Sequencing Center for Infectious Disease"/>
            <person name="Wu L."/>
            <person name="Ma J."/>
        </authorList>
    </citation>
    <scope>NUCLEOTIDE SEQUENCE [LARGE SCALE GENOMIC DNA]</scope>
    <source>
        <strain evidence="9">JCM 16540</strain>
    </source>
</reference>
<dbReference type="EMBL" id="BAAAYR010000001">
    <property type="protein sequence ID" value="GAA3551785.1"/>
    <property type="molecule type" value="Genomic_DNA"/>
</dbReference>
<keyword evidence="9" id="KW-1185">Reference proteome</keyword>
<dbReference type="Gene3D" id="1.20.1250.20">
    <property type="entry name" value="MFS general substrate transporter like domains"/>
    <property type="match status" value="1"/>
</dbReference>
<evidence type="ECO:0000313" key="9">
    <source>
        <dbReference type="Proteomes" id="UP001500767"/>
    </source>
</evidence>
<dbReference type="Gene3D" id="1.20.1720.10">
    <property type="entry name" value="Multidrug resistance protein D"/>
    <property type="match status" value="1"/>
</dbReference>
<organism evidence="8 9">
    <name type="scientific">Microlunatus spumicola</name>
    <dbReference type="NCBI Taxonomy" id="81499"/>
    <lineage>
        <taxon>Bacteria</taxon>
        <taxon>Bacillati</taxon>
        <taxon>Actinomycetota</taxon>
        <taxon>Actinomycetes</taxon>
        <taxon>Propionibacteriales</taxon>
        <taxon>Propionibacteriaceae</taxon>
        <taxon>Microlunatus</taxon>
    </lineage>
</organism>
<evidence type="ECO:0000256" key="3">
    <source>
        <dbReference type="ARBA" id="ARBA00022692"/>
    </source>
</evidence>
<feature type="transmembrane region" description="Helical" evidence="6">
    <location>
        <begin position="420"/>
        <end position="443"/>
    </location>
</feature>
<evidence type="ECO:0000313" key="8">
    <source>
        <dbReference type="EMBL" id="GAA3551785.1"/>
    </source>
</evidence>
<accession>A0ABP6WHX4</accession>
<feature type="transmembrane region" description="Helical" evidence="6">
    <location>
        <begin position="55"/>
        <end position="74"/>
    </location>
</feature>
<evidence type="ECO:0000256" key="6">
    <source>
        <dbReference type="SAM" id="Phobius"/>
    </source>
</evidence>
<feature type="transmembrane region" description="Helical" evidence="6">
    <location>
        <begin position="21"/>
        <end position="43"/>
    </location>
</feature>
<dbReference type="RefSeq" id="WP_204912525.1">
    <property type="nucleotide sequence ID" value="NZ_BAAAYR010000001.1"/>
</dbReference>
<name>A0ABP6WHX4_9ACTN</name>
<evidence type="ECO:0000256" key="5">
    <source>
        <dbReference type="ARBA" id="ARBA00023136"/>
    </source>
</evidence>
<comment type="caution">
    <text evidence="8">The sequence shown here is derived from an EMBL/GenBank/DDBJ whole genome shotgun (WGS) entry which is preliminary data.</text>
</comment>
<feature type="transmembrane region" description="Helical" evidence="6">
    <location>
        <begin position="449"/>
        <end position="470"/>
    </location>
</feature>
<dbReference type="InterPro" id="IPR020846">
    <property type="entry name" value="MFS_dom"/>
</dbReference>
<dbReference type="CDD" id="cd17504">
    <property type="entry name" value="MFS_MMR_MDR_like"/>
    <property type="match status" value="1"/>
</dbReference>
<dbReference type="InterPro" id="IPR011701">
    <property type="entry name" value="MFS"/>
</dbReference>
<dbReference type="PANTHER" id="PTHR42718:SF9">
    <property type="entry name" value="MAJOR FACILITATOR SUPERFAMILY MULTIDRUG TRANSPORTER MFSC"/>
    <property type="match status" value="1"/>
</dbReference>
<feature type="transmembrane region" description="Helical" evidence="6">
    <location>
        <begin position="351"/>
        <end position="370"/>
    </location>
</feature>
<dbReference type="SUPFAM" id="SSF103473">
    <property type="entry name" value="MFS general substrate transporter"/>
    <property type="match status" value="1"/>
</dbReference>
<proteinExistence type="predicted"/>
<comment type="subcellular location">
    <subcellularLocation>
        <location evidence="1">Cell membrane</location>
        <topology evidence="1">Multi-pass membrane protein</topology>
    </subcellularLocation>
</comment>
<feature type="transmembrane region" description="Helical" evidence="6">
    <location>
        <begin position="142"/>
        <end position="161"/>
    </location>
</feature>
<evidence type="ECO:0000259" key="7">
    <source>
        <dbReference type="PROSITE" id="PS50850"/>
    </source>
</evidence>
<feature type="transmembrane region" description="Helical" evidence="6">
    <location>
        <begin position="239"/>
        <end position="258"/>
    </location>
</feature>
<sequence length="486" mass="48700">MTTPTPTTTTDPAYASARPALAALLASVLSYSLLQTMVVPALPDLRRDLGGSASTLSWVLSAFLLTSAASTVVVSRLGDLYGRRRLLLVSLGVLGLGTLLAALAGSIGVLVAARAVQGLGAATFPLAFGVARDLFARDRVPVVVGTISAMSGVGFGVGLVLPGPLLDTLGWPWIFWSALAVVVAAFVAVALLVPREAARDGREGGGGEVRGRVDWAGAALFTVGLVALLLAVARVRDGLTGPLLGLVVVGLGAGAGFVRVERRVRDPLVDLDLLRRRPVLVGHLVSLLFGLGVYGAFSLVPQLVQTPPASGYGFGASATASGLFLLPLALTMLVSGPVAGRLGVRWGSRPTLVLACGVACAGFVVLALGLGSAWAVAAGAGVLGVGAGFAFPSVVNLVVDAVDVRDTGQATGVNTLLRTVGGAVGAQVAAAVLTAATVAGSALPARSGYVTAFLVSAVALAVAAGATLAAPRQRRRTEEAAPGLVP</sequence>
<gene>
    <name evidence="8" type="ORF">GCM10022197_03410</name>
</gene>
<protein>
    <submittedName>
        <fullName evidence="8">MFS transporter</fullName>
    </submittedName>
</protein>
<feature type="transmembrane region" description="Helical" evidence="6">
    <location>
        <begin position="279"/>
        <end position="300"/>
    </location>
</feature>
<feature type="transmembrane region" description="Helical" evidence="6">
    <location>
        <begin position="312"/>
        <end position="339"/>
    </location>
</feature>
<dbReference type="Pfam" id="PF07690">
    <property type="entry name" value="MFS_1"/>
    <property type="match status" value="1"/>
</dbReference>
<keyword evidence="2" id="KW-0813">Transport</keyword>
<dbReference type="InterPro" id="IPR036259">
    <property type="entry name" value="MFS_trans_sf"/>
</dbReference>
<evidence type="ECO:0000256" key="4">
    <source>
        <dbReference type="ARBA" id="ARBA00022989"/>
    </source>
</evidence>